<evidence type="ECO:0000259" key="5">
    <source>
        <dbReference type="Pfam" id="PF01420"/>
    </source>
</evidence>
<dbReference type="Gene3D" id="1.10.287.1120">
    <property type="entry name" value="Bipartite methylase S protein"/>
    <property type="match status" value="1"/>
</dbReference>
<evidence type="ECO:0000256" key="4">
    <source>
        <dbReference type="SAM" id="Coils"/>
    </source>
</evidence>
<evidence type="ECO:0000313" key="7">
    <source>
        <dbReference type="Proteomes" id="UP000253319"/>
    </source>
</evidence>
<proteinExistence type="inferred from homology"/>
<dbReference type="EMBL" id="QLST01000008">
    <property type="protein sequence ID" value="RBA28365.1"/>
    <property type="molecule type" value="Genomic_DNA"/>
</dbReference>
<dbReference type="OrthoDB" id="667970at2"/>
<dbReference type="PANTHER" id="PTHR30408:SF12">
    <property type="entry name" value="TYPE I RESTRICTION ENZYME MJAVIII SPECIFICITY SUBUNIT"/>
    <property type="match status" value="1"/>
</dbReference>
<dbReference type="CDD" id="cd17246">
    <property type="entry name" value="RMtype1_S_SonII-TRD2-CR2_like"/>
    <property type="match status" value="1"/>
</dbReference>
<dbReference type="GO" id="GO:0009307">
    <property type="term" value="P:DNA restriction-modification system"/>
    <property type="evidence" value="ECO:0007669"/>
    <property type="project" value="UniProtKB-KW"/>
</dbReference>
<dbReference type="AlphaFoldDB" id="A0A365P1H6"/>
<evidence type="ECO:0000256" key="1">
    <source>
        <dbReference type="ARBA" id="ARBA00010923"/>
    </source>
</evidence>
<dbReference type="RefSeq" id="WP_113989131.1">
    <property type="nucleotide sequence ID" value="NZ_QLST01000008.1"/>
</dbReference>
<keyword evidence="3" id="KW-0238">DNA-binding</keyword>
<keyword evidence="4" id="KW-0175">Coiled coil</keyword>
<feature type="coiled-coil region" evidence="4">
    <location>
        <begin position="179"/>
        <end position="206"/>
    </location>
</feature>
<name>A0A365P1H6_9FLAO</name>
<comment type="caution">
    <text evidence="6">The sequence shown here is derived from an EMBL/GenBank/DDBJ whole genome shotgun (WGS) entry which is preliminary data.</text>
</comment>
<reference evidence="6 7" key="1">
    <citation type="submission" date="2018-06" db="EMBL/GenBank/DDBJ databases">
        <title>Flavobacterium tibetense sp. nov., isolated from a wetland YonghuCo on Tibetan Plateau.</title>
        <authorList>
            <person name="Xing P."/>
            <person name="Phurbu D."/>
            <person name="Lu H."/>
        </authorList>
    </citation>
    <scope>NUCLEOTIDE SEQUENCE [LARGE SCALE GENOMIC DNA]</scope>
    <source>
        <strain evidence="6 7">YH5</strain>
    </source>
</reference>
<dbReference type="Pfam" id="PF01420">
    <property type="entry name" value="Methylase_S"/>
    <property type="match status" value="1"/>
</dbReference>
<dbReference type="SUPFAM" id="SSF116734">
    <property type="entry name" value="DNA methylase specificity domain"/>
    <property type="match status" value="2"/>
</dbReference>
<dbReference type="Proteomes" id="UP000253319">
    <property type="component" value="Unassembled WGS sequence"/>
</dbReference>
<gene>
    <name evidence="6" type="ORF">DPN68_08030</name>
</gene>
<keyword evidence="2" id="KW-0680">Restriction system</keyword>
<dbReference type="PANTHER" id="PTHR30408">
    <property type="entry name" value="TYPE-1 RESTRICTION ENZYME ECOKI SPECIFICITY PROTEIN"/>
    <property type="match status" value="1"/>
</dbReference>
<evidence type="ECO:0000256" key="2">
    <source>
        <dbReference type="ARBA" id="ARBA00022747"/>
    </source>
</evidence>
<dbReference type="GO" id="GO:0003677">
    <property type="term" value="F:DNA binding"/>
    <property type="evidence" value="ECO:0007669"/>
    <property type="project" value="UniProtKB-KW"/>
</dbReference>
<protein>
    <recommendedName>
        <fullName evidence="5">Type I restriction modification DNA specificity domain-containing protein</fullName>
    </recommendedName>
</protein>
<organism evidence="6 7">
    <name type="scientific">Flavobacterium tibetense</name>
    <dbReference type="NCBI Taxonomy" id="2233533"/>
    <lineage>
        <taxon>Bacteria</taxon>
        <taxon>Pseudomonadati</taxon>
        <taxon>Bacteroidota</taxon>
        <taxon>Flavobacteriia</taxon>
        <taxon>Flavobacteriales</taxon>
        <taxon>Flavobacteriaceae</taxon>
        <taxon>Flavobacterium</taxon>
    </lineage>
</organism>
<dbReference type="Gene3D" id="3.90.220.20">
    <property type="entry name" value="DNA methylase specificity domains"/>
    <property type="match status" value="2"/>
</dbReference>
<evidence type="ECO:0000256" key="3">
    <source>
        <dbReference type="ARBA" id="ARBA00023125"/>
    </source>
</evidence>
<dbReference type="InterPro" id="IPR044946">
    <property type="entry name" value="Restrct_endonuc_typeI_TRD_sf"/>
</dbReference>
<keyword evidence="7" id="KW-1185">Reference proteome</keyword>
<sequence>MEKQQTARPVIRFPEFSDHWNNTKLSELLKEAKKRNTDLKYTKDEVLSVSGEMGIVNQIEHLGRSYAGVSVHQYHIVEVGDIVYTKSPLKANPYGIIKQNKKKPGIVSTLYAVYNVKEENAHGEFIEHYFSLDENTNRYLRPLVKKGAKNDMKISNAYVLHDKIFVPSVAEQKKITLFLNTLDKKIEQLKQKKSLLEEYKKGIMQKIFAQELRFKDENGKEFPKWEKKKLSQVAKIYDGTHQTPNYLESGIPFYSVEHVTANNFGTTKFVSKEVFDKENKRVKLEKGDILMTRIGDIGTSRLIDWDVNASFYVSLALIKQSDKIISKYLNQYISTSEFQSELWKRTIHVAFPQKINLGEIGECLVMIPCSKEQEKIATFLSTIDDKITRTQAQIEQTQQYKKGLLQQMFV</sequence>
<feature type="domain" description="Type I restriction modification DNA specificity" evidence="5">
    <location>
        <begin position="224"/>
        <end position="394"/>
    </location>
</feature>
<comment type="similarity">
    <text evidence="1">Belongs to the type-I restriction system S methylase family.</text>
</comment>
<dbReference type="InterPro" id="IPR052021">
    <property type="entry name" value="Type-I_RS_S_subunit"/>
</dbReference>
<dbReference type="InterPro" id="IPR000055">
    <property type="entry name" value="Restrct_endonuc_typeI_TRD"/>
</dbReference>
<evidence type="ECO:0000313" key="6">
    <source>
        <dbReference type="EMBL" id="RBA28365.1"/>
    </source>
</evidence>
<accession>A0A365P1H6</accession>